<name>A0A955RJQ5_9BACT</name>
<protein>
    <submittedName>
        <fullName evidence="1">Uncharacterized protein</fullName>
    </submittedName>
</protein>
<gene>
    <name evidence="1" type="ORF">KC909_05065</name>
</gene>
<dbReference type="GO" id="GO:0008641">
    <property type="term" value="F:ubiquitin-like modifier activating enzyme activity"/>
    <property type="evidence" value="ECO:0007669"/>
    <property type="project" value="InterPro"/>
</dbReference>
<dbReference type="EMBL" id="JAGQLK010000118">
    <property type="protein sequence ID" value="MCA9383714.1"/>
    <property type="molecule type" value="Genomic_DNA"/>
</dbReference>
<dbReference type="Proteomes" id="UP000783287">
    <property type="component" value="Unassembled WGS sequence"/>
</dbReference>
<feature type="non-terminal residue" evidence="1">
    <location>
        <position position="291"/>
    </location>
</feature>
<dbReference type="SUPFAM" id="SSF69572">
    <property type="entry name" value="Activating enzymes of the ubiquitin-like proteins"/>
    <property type="match status" value="1"/>
</dbReference>
<reference evidence="1" key="1">
    <citation type="submission" date="2020-04" db="EMBL/GenBank/DDBJ databases">
        <authorList>
            <person name="Zhang T."/>
        </authorList>
    </citation>
    <scope>NUCLEOTIDE SEQUENCE</scope>
    <source>
        <strain evidence="1">HKST-UBA14</strain>
    </source>
</reference>
<evidence type="ECO:0000313" key="1">
    <source>
        <dbReference type="EMBL" id="MCA9383714.1"/>
    </source>
</evidence>
<dbReference type="AlphaFoldDB" id="A0A955RJQ5"/>
<accession>A0A955RJQ5</accession>
<sequence>MAQELIEQDPVLDVNEAKAIIRDGFSLWYQLWSDSNQLTGLILHENDNINADSHVDYITEAFLRQKLAMGGELTANSVRAMLTPTVFAGCVSTGFAAYNGVSRNLASLPIVSDLDHIAPHNIPRQANSSSDVGEHKAHLAAGNIHDLLPHTPILVDHDGISNDTIDAQLGLMVNFSEQMSLILERHGISGIQPIIFDSVDVTGKSGWEAKFELHRSAYEHRIPVVGAYDIGTRSQGFYFPYHIPNEPLLHGKINSRDVANLNVQQLNMLLLPKLVGPIPDVPTDYARQYFA</sequence>
<reference evidence="1" key="2">
    <citation type="journal article" date="2021" name="Microbiome">
        <title>Successional dynamics and alternative stable states in a saline activated sludge microbial community over 9 years.</title>
        <authorList>
            <person name="Wang Y."/>
            <person name="Ye J."/>
            <person name="Ju F."/>
            <person name="Liu L."/>
            <person name="Boyd J.A."/>
            <person name="Deng Y."/>
            <person name="Parks D.H."/>
            <person name="Jiang X."/>
            <person name="Yin X."/>
            <person name="Woodcroft B.J."/>
            <person name="Tyson G.W."/>
            <person name="Hugenholtz P."/>
            <person name="Polz M.F."/>
            <person name="Zhang T."/>
        </authorList>
    </citation>
    <scope>NUCLEOTIDE SEQUENCE</scope>
    <source>
        <strain evidence="1">HKST-UBA14</strain>
    </source>
</reference>
<evidence type="ECO:0000313" key="2">
    <source>
        <dbReference type="Proteomes" id="UP000783287"/>
    </source>
</evidence>
<proteinExistence type="predicted"/>
<comment type="caution">
    <text evidence="1">The sequence shown here is derived from an EMBL/GenBank/DDBJ whole genome shotgun (WGS) entry which is preliminary data.</text>
</comment>
<dbReference type="Gene3D" id="3.40.50.720">
    <property type="entry name" value="NAD(P)-binding Rossmann-like Domain"/>
    <property type="match status" value="1"/>
</dbReference>
<dbReference type="InterPro" id="IPR035985">
    <property type="entry name" value="Ubiquitin-activating_enz"/>
</dbReference>
<organism evidence="1 2">
    <name type="scientific">Candidatus Dojkabacteria bacterium</name>
    <dbReference type="NCBI Taxonomy" id="2099670"/>
    <lineage>
        <taxon>Bacteria</taxon>
        <taxon>Candidatus Dojkabacteria</taxon>
    </lineage>
</organism>